<proteinExistence type="predicted"/>
<keyword evidence="2" id="KW-1185">Reference proteome</keyword>
<dbReference type="EMBL" id="QZFV01000005">
    <property type="protein sequence ID" value="RJQ92737.1"/>
    <property type="molecule type" value="Genomic_DNA"/>
</dbReference>
<dbReference type="RefSeq" id="WP_120021311.1">
    <property type="nucleotide sequence ID" value="NZ_QZFV01000005.1"/>
</dbReference>
<evidence type="ECO:0000313" key="1">
    <source>
        <dbReference type="EMBL" id="RJQ92737.1"/>
    </source>
</evidence>
<organism evidence="1 2">
    <name type="scientific">Amycolatopsis panacis</name>
    <dbReference type="NCBI Taxonomy" id="2340917"/>
    <lineage>
        <taxon>Bacteria</taxon>
        <taxon>Bacillati</taxon>
        <taxon>Actinomycetota</taxon>
        <taxon>Actinomycetes</taxon>
        <taxon>Pseudonocardiales</taxon>
        <taxon>Pseudonocardiaceae</taxon>
        <taxon>Amycolatopsis</taxon>
    </lineage>
</organism>
<name>A0A419IBR1_9PSEU</name>
<reference evidence="1 2" key="1">
    <citation type="submission" date="2018-09" db="EMBL/GenBank/DDBJ databases">
        <title>YIM PH 21725 draft genome.</title>
        <authorList>
            <person name="Miao C."/>
        </authorList>
    </citation>
    <scope>NUCLEOTIDE SEQUENCE [LARGE SCALE GENOMIC DNA]</scope>
    <source>
        <strain evidence="2">YIM PH21725</strain>
    </source>
</reference>
<sequence length="225" mass="25750">MAPEKRAAEIADTEASVAEWQSRVEQLRQRVGDPETVMDQNGRLPARRRELNLVGFSCQRQNEVRRLRALIADLRAKLKASTDRSERSELRNRIACENHTRVAWEAIPKLDAADMCSECDTPSNWHEISYTMILPEGPCFAWPRRAERMREARERFLELANKPRTPELPKAKPLAVIPSGLPLNQIVAKLAELQAKHPNAIVRRGNANKWELWPPRSTTSHEPAR</sequence>
<evidence type="ECO:0000313" key="2">
    <source>
        <dbReference type="Proteomes" id="UP000285112"/>
    </source>
</evidence>
<comment type="caution">
    <text evidence="1">The sequence shown here is derived from an EMBL/GenBank/DDBJ whole genome shotgun (WGS) entry which is preliminary data.</text>
</comment>
<gene>
    <name evidence="1" type="ORF">D5S19_00255</name>
</gene>
<dbReference type="Proteomes" id="UP000285112">
    <property type="component" value="Unassembled WGS sequence"/>
</dbReference>
<accession>A0A419IBR1</accession>
<dbReference type="AlphaFoldDB" id="A0A419IBR1"/>
<dbReference type="OrthoDB" id="5112685at2"/>
<protein>
    <submittedName>
        <fullName evidence="1">Uncharacterized protein</fullName>
    </submittedName>
</protein>